<dbReference type="PANTHER" id="PTHR30126:SF21">
    <property type="entry name" value="TRANSCRIPTIONAL REGULATOR-RELATED"/>
    <property type="match status" value="1"/>
</dbReference>
<evidence type="ECO:0000256" key="1">
    <source>
        <dbReference type="ARBA" id="ARBA00009437"/>
    </source>
</evidence>
<feature type="domain" description="HTH lysR-type" evidence="5">
    <location>
        <begin position="1"/>
        <end position="58"/>
    </location>
</feature>
<dbReference type="CDD" id="cd05466">
    <property type="entry name" value="PBP2_LTTR_substrate"/>
    <property type="match status" value="1"/>
</dbReference>
<dbReference type="InterPro" id="IPR000847">
    <property type="entry name" value="LysR_HTH_N"/>
</dbReference>
<dbReference type="InterPro" id="IPR005119">
    <property type="entry name" value="LysR_subst-bd"/>
</dbReference>
<dbReference type="Gene3D" id="3.40.190.10">
    <property type="entry name" value="Periplasmic binding protein-like II"/>
    <property type="match status" value="2"/>
</dbReference>
<evidence type="ECO:0000256" key="2">
    <source>
        <dbReference type="ARBA" id="ARBA00023015"/>
    </source>
</evidence>
<accession>A0ABT2NKU8</accession>
<reference evidence="7" key="1">
    <citation type="submission" date="2023-07" db="EMBL/GenBank/DDBJ databases">
        <title>Defluviimonas sediminis sp. nov., isolated from mangrove sediment.</title>
        <authorList>
            <person name="Liu L."/>
            <person name="Li J."/>
            <person name="Huang Y."/>
            <person name="Pan J."/>
            <person name="Li M."/>
        </authorList>
    </citation>
    <scope>NUCLEOTIDE SEQUENCE [LARGE SCALE GENOMIC DNA]</scope>
    <source>
        <strain evidence="7">FT324</strain>
    </source>
</reference>
<dbReference type="PANTHER" id="PTHR30126">
    <property type="entry name" value="HTH-TYPE TRANSCRIPTIONAL REGULATOR"/>
    <property type="match status" value="1"/>
</dbReference>
<evidence type="ECO:0000313" key="7">
    <source>
        <dbReference type="Proteomes" id="UP001205601"/>
    </source>
</evidence>
<dbReference type="Proteomes" id="UP001205601">
    <property type="component" value="Unassembled WGS sequence"/>
</dbReference>
<evidence type="ECO:0000256" key="4">
    <source>
        <dbReference type="ARBA" id="ARBA00023163"/>
    </source>
</evidence>
<evidence type="ECO:0000256" key="3">
    <source>
        <dbReference type="ARBA" id="ARBA00023125"/>
    </source>
</evidence>
<dbReference type="Pfam" id="PF03466">
    <property type="entry name" value="LysR_substrate"/>
    <property type="match status" value="1"/>
</dbReference>
<dbReference type="SUPFAM" id="SSF46785">
    <property type="entry name" value="Winged helix' DNA-binding domain"/>
    <property type="match status" value="1"/>
</dbReference>
<gene>
    <name evidence="6" type="ORF">N5I32_01375</name>
</gene>
<comment type="caution">
    <text evidence="6">The sequence shown here is derived from an EMBL/GenBank/DDBJ whole genome shotgun (WGS) entry which is preliminary data.</text>
</comment>
<dbReference type="Pfam" id="PF00126">
    <property type="entry name" value="HTH_1"/>
    <property type="match status" value="1"/>
</dbReference>
<keyword evidence="4" id="KW-0804">Transcription</keyword>
<evidence type="ECO:0000313" key="6">
    <source>
        <dbReference type="EMBL" id="MCT8328159.1"/>
    </source>
</evidence>
<protein>
    <submittedName>
        <fullName evidence="6">LysR family transcriptional regulator</fullName>
    </submittedName>
</protein>
<dbReference type="SUPFAM" id="SSF53850">
    <property type="entry name" value="Periplasmic binding protein-like II"/>
    <property type="match status" value="1"/>
</dbReference>
<dbReference type="EMBL" id="JAOCQF010000001">
    <property type="protein sequence ID" value="MCT8328159.1"/>
    <property type="molecule type" value="Genomic_DNA"/>
</dbReference>
<comment type="similarity">
    <text evidence="1">Belongs to the LysR transcriptional regulatory family.</text>
</comment>
<proteinExistence type="inferred from homology"/>
<keyword evidence="3" id="KW-0238">DNA-binding</keyword>
<organism evidence="6 7">
    <name type="scientific">Albidovulum sediminis</name>
    <dbReference type="NCBI Taxonomy" id="3066345"/>
    <lineage>
        <taxon>Bacteria</taxon>
        <taxon>Pseudomonadati</taxon>
        <taxon>Pseudomonadota</taxon>
        <taxon>Alphaproteobacteria</taxon>
        <taxon>Rhodobacterales</taxon>
        <taxon>Paracoccaceae</taxon>
        <taxon>Albidovulum</taxon>
    </lineage>
</organism>
<keyword evidence="2" id="KW-0805">Transcription regulation</keyword>
<name>A0ABT2NKU8_9RHOB</name>
<dbReference type="InterPro" id="IPR036390">
    <property type="entry name" value="WH_DNA-bd_sf"/>
</dbReference>
<dbReference type="Gene3D" id="1.10.10.10">
    <property type="entry name" value="Winged helix-like DNA-binding domain superfamily/Winged helix DNA-binding domain"/>
    <property type="match status" value="1"/>
</dbReference>
<keyword evidence="7" id="KW-1185">Reference proteome</keyword>
<evidence type="ECO:0000259" key="5">
    <source>
        <dbReference type="PROSITE" id="PS50931"/>
    </source>
</evidence>
<dbReference type="PROSITE" id="PS50931">
    <property type="entry name" value="HTH_LYSR"/>
    <property type="match status" value="1"/>
</dbReference>
<dbReference type="RefSeq" id="WP_261493602.1">
    <property type="nucleotide sequence ID" value="NZ_JAOCQF010000001.1"/>
</dbReference>
<sequence length="288" mass="31851">MNIAFVQTFLEVVKTGNLNRAAERLNVTESTVTARLNGLEDLLGQKLLIRSRAGAELTSAGFQFLRYAEVMTRAWSQARQTLSLSAGFESVCNVGCQFDLWHGVAKTWADRLRGDHPGVALSFWPGSTDDIENWLSTGLIDVALMFDAAVSGELDVVPLFQDRLIQVATVRRGYMEWDPDYVYVDLGREFRRLHAETFAVARTPVVTLGSSDWARDYLATWGGSAFLPERMVADDIAAGRLHRVEGAPVFRRTAYLVARPNLAAGWAWFRPSVEALRETIAAAGPSPA</sequence>
<dbReference type="InterPro" id="IPR036388">
    <property type="entry name" value="WH-like_DNA-bd_sf"/>
</dbReference>